<dbReference type="SUPFAM" id="SSF54511">
    <property type="entry name" value="GFP-like"/>
    <property type="match status" value="1"/>
</dbReference>
<reference evidence="5 6" key="1">
    <citation type="journal article" date="2018" name="Sci. Rep.">
        <title>Comparative analysis of the Pocillopora damicornis genome highlights role of immune system in coral evolution.</title>
        <authorList>
            <person name="Cunning R."/>
            <person name="Bay R.A."/>
            <person name="Gillette P."/>
            <person name="Baker A.C."/>
            <person name="Traylor-Knowles N."/>
        </authorList>
    </citation>
    <scope>NUCLEOTIDE SEQUENCE [LARGE SCALE GENOMIC DNA]</scope>
    <source>
        <strain evidence="5">RSMAS</strain>
        <tissue evidence="5">Whole animal</tissue>
    </source>
</reference>
<protein>
    <submittedName>
        <fullName evidence="5">Uncharacterized protein</fullName>
    </submittedName>
</protein>
<dbReference type="EMBL" id="RCHS01000841">
    <property type="protein sequence ID" value="RMX56432.1"/>
    <property type="molecule type" value="Genomic_DNA"/>
</dbReference>
<proteinExistence type="inferred from homology"/>
<dbReference type="Proteomes" id="UP000275408">
    <property type="component" value="Unassembled WGS sequence"/>
</dbReference>
<evidence type="ECO:0000256" key="2">
    <source>
        <dbReference type="ARBA" id="ARBA00022991"/>
    </source>
</evidence>
<dbReference type="Pfam" id="PF01353">
    <property type="entry name" value="GFP"/>
    <property type="match status" value="1"/>
</dbReference>
<sequence>MKYPADIPDYFKQAFPEGLTYDRKLTFEDGGSNTLVHKTNFERGNFPIDGPVMQNRTHGWEPTSEKMTPSEGIIREDTIMYLMVEGGILLKCRC</sequence>
<comment type="similarity">
    <text evidence="1">Belongs to the GFP family.</text>
</comment>
<evidence type="ECO:0000313" key="5">
    <source>
        <dbReference type="EMBL" id="RMX56432.1"/>
    </source>
</evidence>
<keyword evidence="2" id="KW-0157">Chromophore</keyword>
<keyword evidence="6" id="KW-1185">Reference proteome</keyword>
<name>A0A3M6US05_POCDA</name>
<evidence type="ECO:0000256" key="1">
    <source>
        <dbReference type="ARBA" id="ARBA00008949"/>
    </source>
</evidence>
<evidence type="ECO:0000256" key="3">
    <source>
        <dbReference type="ARBA" id="ARBA00023223"/>
    </source>
</evidence>
<gene>
    <name evidence="5" type="ORF">pdam_00008806</name>
</gene>
<dbReference type="InterPro" id="IPR009017">
    <property type="entry name" value="GFP"/>
</dbReference>
<dbReference type="AlphaFoldDB" id="A0A3M6US05"/>
<evidence type="ECO:0000313" key="6">
    <source>
        <dbReference type="Proteomes" id="UP000275408"/>
    </source>
</evidence>
<keyword evidence="3" id="KW-0455">Luminescence</keyword>
<accession>A0A3M6US05</accession>
<dbReference type="GO" id="GO:0008218">
    <property type="term" value="P:bioluminescence"/>
    <property type="evidence" value="ECO:0007669"/>
    <property type="project" value="UniProtKB-KW"/>
</dbReference>
<keyword evidence="4" id="KW-0599">Photoprotein</keyword>
<comment type="caution">
    <text evidence="5">The sequence shown here is derived from an EMBL/GenBank/DDBJ whole genome shotgun (WGS) entry which is preliminary data.</text>
</comment>
<dbReference type="Gene3D" id="2.40.155.10">
    <property type="entry name" value="Green fluorescent protein"/>
    <property type="match status" value="1"/>
</dbReference>
<organism evidence="5 6">
    <name type="scientific">Pocillopora damicornis</name>
    <name type="common">Cauliflower coral</name>
    <name type="synonym">Millepora damicornis</name>
    <dbReference type="NCBI Taxonomy" id="46731"/>
    <lineage>
        <taxon>Eukaryota</taxon>
        <taxon>Metazoa</taxon>
        <taxon>Cnidaria</taxon>
        <taxon>Anthozoa</taxon>
        <taxon>Hexacorallia</taxon>
        <taxon>Scleractinia</taxon>
        <taxon>Astrocoeniina</taxon>
        <taxon>Pocilloporidae</taxon>
        <taxon>Pocillopora</taxon>
    </lineage>
</organism>
<evidence type="ECO:0000256" key="4">
    <source>
        <dbReference type="ARBA" id="ARBA00023262"/>
    </source>
</evidence>
<dbReference type="InterPro" id="IPR011584">
    <property type="entry name" value="GFP-related"/>
</dbReference>